<protein>
    <submittedName>
        <fullName evidence="1">Uncharacterized protein</fullName>
    </submittedName>
</protein>
<sequence>MSVTFNEKLVELSYHVLYEKHFAKLYKKRQYVIFSPGQEEVHVGFDLGFAAPDPTYKFRKGEFFEWIKMRLRDTSTNNSAFIFAYFYQYKLIAPVKLKRLRDATVRTGLTNADYDPDGMPYRAKLDTVRKMYAKGTLQHPFSQHEALCRLSRVKDAEVYYCTPKFDEQMGIPKENKRSLNDLTRTPVTINTPDFARSTPHHLFFKDINGNKPMWCSEPVAAESSEEIRLPNLLTPEQFVKFIKTNYLLNERSDKVDYNETRITEEDLSETTFLKYLDALPKCGKIAFVFD</sequence>
<dbReference type="EMBL" id="LT963396">
    <property type="protein sequence ID" value="SOS30026.1"/>
    <property type="molecule type" value="Genomic_DNA"/>
</dbReference>
<name>A0A2K4W2A9_9PSED</name>
<accession>A0A2K4W2A9</accession>
<keyword evidence="2" id="KW-1185">Reference proteome</keyword>
<dbReference type="Proteomes" id="UP000239025">
    <property type="component" value="Plasmid PP1"/>
</dbReference>
<evidence type="ECO:0000313" key="1">
    <source>
        <dbReference type="EMBL" id="SOS30026.1"/>
    </source>
</evidence>
<organism evidence="1 2">
    <name type="scientific">Pseudomonas cerasi</name>
    <dbReference type="NCBI Taxonomy" id="1583341"/>
    <lineage>
        <taxon>Bacteria</taxon>
        <taxon>Pseudomonadati</taxon>
        <taxon>Pseudomonadota</taxon>
        <taxon>Gammaproteobacteria</taxon>
        <taxon>Pseudomonadales</taxon>
        <taxon>Pseudomonadaceae</taxon>
        <taxon>Pseudomonas</taxon>
    </lineage>
</organism>
<gene>
    <name evidence="1" type="ORF">PL963_P100043</name>
</gene>
<reference evidence="2" key="1">
    <citation type="submission" date="2017-11" db="EMBL/GenBank/DDBJ databases">
        <authorList>
            <person name="Blom J."/>
        </authorList>
    </citation>
    <scope>NUCLEOTIDE SEQUENCE [LARGE SCALE GENOMIC DNA]</scope>
    <source>
        <plasmid evidence="2">PP1</plasmid>
    </source>
</reference>
<keyword evidence="1" id="KW-0614">Plasmid</keyword>
<geneLocation type="plasmid" evidence="1 2">
    <name>PP1</name>
</geneLocation>
<dbReference type="RefSeq" id="WP_104685713.1">
    <property type="nucleotide sequence ID" value="NZ_LT963396.1"/>
</dbReference>
<dbReference type="AlphaFoldDB" id="A0A2K4W2A9"/>
<evidence type="ECO:0000313" key="2">
    <source>
        <dbReference type="Proteomes" id="UP000239025"/>
    </source>
</evidence>
<proteinExistence type="predicted"/>